<name>A0A7N4PQB2_SARHA</name>
<feature type="repeat" description="TNFR-Cys" evidence="15">
    <location>
        <begin position="58"/>
        <end position="100"/>
    </location>
</feature>
<evidence type="ECO:0000259" key="18">
    <source>
        <dbReference type="PROSITE" id="PS50050"/>
    </source>
</evidence>
<evidence type="ECO:0000256" key="15">
    <source>
        <dbReference type="PROSITE-ProRule" id="PRU00206"/>
    </source>
</evidence>
<dbReference type="GeneTree" id="ENSGT00940000161464"/>
<keyword evidence="7 16" id="KW-1133">Transmembrane helix</keyword>
<dbReference type="GO" id="GO:0006874">
    <property type="term" value="P:intracellular calcium ion homeostasis"/>
    <property type="evidence" value="ECO:0007669"/>
    <property type="project" value="UniProtKB-ARBA"/>
</dbReference>
<dbReference type="GO" id="GO:0035631">
    <property type="term" value="C:CD40 receptor complex"/>
    <property type="evidence" value="ECO:0007669"/>
    <property type="project" value="TreeGrafter"/>
</dbReference>
<organism evidence="19 20">
    <name type="scientific">Sarcophilus harrisii</name>
    <name type="common">Tasmanian devil</name>
    <name type="synonym">Sarcophilus laniarius</name>
    <dbReference type="NCBI Taxonomy" id="9305"/>
    <lineage>
        <taxon>Eukaryota</taxon>
        <taxon>Metazoa</taxon>
        <taxon>Chordata</taxon>
        <taxon>Craniata</taxon>
        <taxon>Vertebrata</taxon>
        <taxon>Euteleostomi</taxon>
        <taxon>Mammalia</taxon>
        <taxon>Metatheria</taxon>
        <taxon>Dasyuromorphia</taxon>
        <taxon>Dasyuridae</taxon>
        <taxon>Sarcophilus</taxon>
    </lineage>
</organism>
<evidence type="ECO:0000313" key="19">
    <source>
        <dbReference type="Ensembl" id="ENSSHAP00000040709.1"/>
    </source>
</evidence>
<feature type="domain" description="TNFR-Cys" evidence="18">
    <location>
        <begin position="58"/>
        <end position="100"/>
    </location>
</feature>
<dbReference type="SUPFAM" id="SSF57586">
    <property type="entry name" value="TNF receptor-like"/>
    <property type="match status" value="2"/>
</dbReference>
<evidence type="ECO:0000313" key="20">
    <source>
        <dbReference type="Proteomes" id="UP000007648"/>
    </source>
</evidence>
<evidence type="ECO:0000256" key="6">
    <source>
        <dbReference type="ARBA" id="ARBA00022859"/>
    </source>
</evidence>
<dbReference type="InterPro" id="IPR020435">
    <property type="entry name" value="TNFR_5"/>
</dbReference>
<dbReference type="PANTHER" id="PTHR46875">
    <property type="entry name" value="TUMOR NECROSIS FACTOR RECEPTOR SUPERFAMILY MEMBER 5"/>
    <property type="match status" value="1"/>
</dbReference>
<dbReference type="InterPro" id="IPR052135">
    <property type="entry name" value="TNFRSF5"/>
</dbReference>
<dbReference type="PROSITE" id="PS00652">
    <property type="entry name" value="TNFR_NGFR_1"/>
    <property type="match status" value="1"/>
</dbReference>
<evidence type="ECO:0000256" key="14">
    <source>
        <dbReference type="ARBA" id="ARBA00045871"/>
    </source>
</evidence>
<evidence type="ECO:0000256" key="8">
    <source>
        <dbReference type="ARBA" id="ARBA00023136"/>
    </source>
</evidence>
<dbReference type="FunCoup" id="A0A7N4PQB2">
    <property type="interactions" value="602"/>
</dbReference>
<keyword evidence="6" id="KW-0391">Immunity</keyword>
<dbReference type="GO" id="GO:0038023">
    <property type="term" value="F:signaling receptor activity"/>
    <property type="evidence" value="ECO:0007669"/>
    <property type="project" value="InterPro"/>
</dbReference>
<dbReference type="Gene3D" id="2.10.50.10">
    <property type="entry name" value="Tumor Necrosis Factor Receptor, subunit A, domain 2"/>
    <property type="match status" value="3"/>
</dbReference>
<dbReference type="Proteomes" id="UP000007648">
    <property type="component" value="Unassembled WGS sequence"/>
</dbReference>
<keyword evidence="20" id="KW-1185">Reference proteome</keyword>
<evidence type="ECO:0000256" key="10">
    <source>
        <dbReference type="ARBA" id="ARBA00023170"/>
    </source>
</evidence>
<dbReference type="GO" id="GO:0042113">
    <property type="term" value="P:B cell activation"/>
    <property type="evidence" value="ECO:0007669"/>
    <property type="project" value="InterPro"/>
</dbReference>
<dbReference type="FunFam" id="2.10.50.10:FF:000041">
    <property type="entry name" value="Tumor necrosis factor receptor superfamily member 5"/>
    <property type="match status" value="1"/>
</dbReference>
<evidence type="ECO:0000256" key="13">
    <source>
        <dbReference type="ARBA" id="ARBA00032719"/>
    </source>
</evidence>
<dbReference type="PROSITE" id="PS50050">
    <property type="entry name" value="TNFR_NGFR_2"/>
    <property type="match status" value="4"/>
</dbReference>
<keyword evidence="11" id="KW-0325">Glycoprotein</keyword>
<feature type="signal peptide" evidence="17">
    <location>
        <begin position="1"/>
        <end position="17"/>
    </location>
</feature>
<keyword evidence="8 16" id="KW-0472">Membrane</keyword>
<sequence>MIPFCLLWACVFTAVHMKPAISCEKNQYLVNGLCCEKCSPGTKLVTDCSEGSETQCEPCQEGEFQSSWNHDKYCHQHKYCDPNLHLKIQNEGSLEKDTACVCIDGFHCTSPECESCSSHSLCQPGFGVKHAGTNSTDTICEPCKEGFFSNVSSAFEKCLPWTSCKDTGLSKIQEGTDKTDVLCQGDKSRVGLLVLIPIVLGLFFIIMGLLHWRGESGIGLRDGKFSRGEGKDRKVAELSLLFLTLILLSSPFSIQVCVSRRPRTRFSRKWSP</sequence>
<feature type="repeat" description="TNFR-Cys" evidence="15">
    <location>
        <begin position="101"/>
        <end position="140"/>
    </location>
</feature>
<feature type="disulfide bond" evidence="15">
    <location>
        <begin position="143"/>
        <end position="158"/>
    </location>
</feature>
<feature type="disulfide bond" evidence="15">
    <location>
        <begin position="59"/>
        <end position="74"/>
    </location>
</feature>
<evidence type="ECO:0000256" key="5">
    <source>
        <dbReference type="ARBA" id="ARBA00022737"/>
    </source>
</evidence>
<accession>A0A7N4PQB2</accession>
<dbReference type="PRINTS" id="PR01922">
    <property type="entry name" value="TNFACTORR5"/>
</dbReference>
<evidence type="ECO:0000256" key="12">
    <source>
        <dbReference type="ARBA" id="ARBA00031089"/>
    </source>
</evidence>
<reference evidence="19" key="3">
    <citation type="submission" date="2025-09" db="UniProtKB">
        <authorList>
            <consortium name="Ensembl"/>
        </authorList>
    </citation>
    <scope>IDENTIFICATION</scope>
</reference>
<dbReference type="InParanoid" id="A0A7N4PQB2"/>
<dbReference type="GO" id="GO:0045935">
    <property type="term" value="P:positive regulation of nucleobase-containing compound metabolic process"/>
    <property type="evidence" value="ECO:0007669"/>
    <property type="project" value="UniProtKB-ARBA"/>
</dbReference>
<feature type="disulfide bond" evidence="15">
    <location>
        <begin position="35"/>
        <end position="48"/>
    </location>
</feature>
<dbReference type="GO" id="GO:0009897">
    <property type="term" value="C:external side of plasma membrane"/>
    <property type="evidence" value="ECO:0007669"/>
    <property type="project" value="InterPro"/>
</dbReference>
<keyword evidence="5" id="KW-0677">Repeat</keyword>
<feature type="domain" description="TNFR-Cys" evidence="18">
    <location>
        <begin position="142"/>
        <end position="183"/>
    </location>
</feature>
<dbReference type="SMART" id="SM00208">
    <property type="entry name" value="TNFR"/>
    <property type="match status" value="4"/>
</dbReference>
<evidence type="ECO:0000256" key="7">
    <source>
        <dbReference type="ARBA" id="ARBA00022989"/>
    </source>
</evidence>
<evidence type="ECO:0000256" key="11">
    <source>
        <dbReference type="ARBA" id="ARBA00023180"/>
    </source>
</evidence>
<dbReference type="GO" id="GO:0002768">
    <property type="term" value="P:immune response-regulating cell surface receptor signaling pathway"/>
    <property type="evidence" value="ECO:0007669"/>
    <property type="project" value="TreeGrafter"/>
</dbReference>
<feature type="disulfide bond" evidence="15">
    <location>
        <begin position="38"/>
        <end position="56"/>
    </location>
</feature>
<feature type="chain" id="PRO_5029582624" description="Tumor necrosis factor receptor superfamily member 5" evidence="17">
    <location>
        <begin position="18"/>
        <end position="272"/>
    </location>
</feature>
<proteinExistence type="predicted"/>
<dbReference type="GO" id="GO:0023035">
    <property type="term" value="P:CD40 signaling pathway"/>
    <property type="evidence" value="ECO:0007669"/>
    <property type="project" value="UniProtKB-ARBA"/>
</dbReference>
<evidence type="ECO:0000256" key="4">
    <source>
        <dbReference type="ARBA" id="ARBA00022729"/>
    </source>
</evidence>
<protein>
    <recommendedName>
        <fullName evidence="2">Tumor necrosis factor receptor superfamily member 5</fullName>
    </recommendedName>
    <alternativeName>
        <fullName evidence="12">B-cell surface antigen CD40</fullName>
    </alternativeName>
    <alternativeName>
        <fullName evidence="13">CD40L receptor</fullName>
    </alternativeName>
</protein>
<comment type="function">
    <text evidence="14">Receptor for TNFSF5/CD40LG. Transduces TRAF6- and MAP3K8-mediated signals that activate ERK in macrophages and B cells, leading to induction of immunoglobulin secretion.</text>
</comment>
<feature type="transmembrane region" description="Helical" evidence="16">
    <location>
        <begin position="235"/>
        <end position="254"/>
    </location>
</feature>
<evidence type="ECO:0000256" key="2">
    <source>
        <dbReference type="ARBA" id="ARBA00015766"/>
    </source>
</evidence>
<gene>
    <name evidence="19" type="primary">CD40</name>
</gene>
<dbReference type="Pfam" id="PF00020">
    <property type="entry name" value="TNFR_c6"/>
    <property type="match status" value="1"/>
</dbReference>
<dbReference type="Ensembl" id="ENSSHAT00000036464.1">
    <property type="protein sequence ID" value="ENSSHAP00000040709.1"/>
    <property type="gene ID" value="ENSSHAG00000007420.2"/>
</dbReference>
<reference evidence="19" key="2">
    <citation type="submission" date="2025-08" db="UniProtKB">
        <authorList>
            <consortium name="Ensembl"/>
        </authorList>
    </citation>
    <scope>IDENTIFICATION</scope>
</reference>
<feature type="transmembrane region" description="Helical" evidence="16">
    <location>
        <begin position="190"/>
        <end position="214"/>
    </location>
</feature>
<dbReference type="GO" id="GO:0010557">
    <property type="term" value="P:positive regulation of macromolecule biosynthetic process"/>
    <property type="evidence" value="ECO:0007669"/>
    <property type="project" value="UniProtKB-ARBA"/>
</dbReference>
<feature type="repeat" description="TNFR-Cys" evidence="15">
    <location>
        <begin position="142"/>
        <end position="183"/>
    </location>
</feature>
<dbReference type="GO" id="GO:0010468">
    <property type="term" value="P:regulation of gene expression"/>
    <property type="evidence" value="ECO:0007669"/>
    <property type="project" value="UniProtKB-ARBA"/>
</dbReference>
<dbReference type="GO" id="GO:0006952">
    <property type="term" value="P:defense response"/>
    <property type="evidence" value="ECO:0007669"/>
    <property type="project" value="UniProtKB-ARBA"/>
</dbReference>
<keyword evidence="4 17" id="KW-0732">Signal</keyword>
<evidence type="ECO:0000256" key="16">
    <source>
        <dbReference type="SAM" id="Phobius"/>
    </source>
</evidence>
<feature type="disulfide bond" evidence="15">
    <location>
        <begin position="122"/>
        <end position="140"/>
    </location>
</feature>
<evidence type="ECO:0000256" key="9">
    <source>
        <dbReference type="ARBA" id="ARBA00023157"/>
    </source>
</evidence>
<dbReference type="AlphaFoldDB" id="A0A7N4PQB2"/>
<keyword evidence="10" id="KW-0675">Receptor</keyword>
<comment type="caution">
    <text evidence="15">Lacks conserved residue(s) required for the propagation of feature annotation.</text>
</comment>
<dbReference type="GO" id="GO:0051240">
    <property type="term" value="P:positive regulation of multicellular organismal process"/>
    <property type="evidence" value="ECO:0007669"/>
    <property type="project" value="UniProtKB-ARBA"/>
</dbReference>
<evidence type="ECO:0000256" key="17">
    <source>
        <dbReference type="SAM" id="SignalP"/>
    </source>
</evidence>
<keyword evidence="3 16" id="KW-0812">Transmembrane</keyword>
<evidence type="ECO:0000256" key="1">
    <source>
        <dbReference type="ARBA" id="ARBA00004479"/>
    </source>
</evidence>
<dbReference type="InterPro" id="IPR001368">
    <property type="entry name" value="TNFR/NGFR_Cys_rich_reg"/>
</dbReference>
<feature type="repeat" description="TNFR-Cys" evidence="15">
    <location>
        <begin position="22"/>
        <end position="56"/>
    </location>
</feature>
<evidence type="ECO:0000256" key="3">
    <source>
        <dbReference type="ARBA" id="ARBA00022692"/>
    </source>
</evidence>
<comment type="subcellular location">
    <subcellularLocation>
        <location evidence="1">Membrane</location>
        <topology evidence="1">Single-pass type I membrane protein</topology>
    </subcellularLocation>
</comment>
<dbReference type="PANTHER" id="PTHR46875:SF1">
    <property type="entry name" value="TUMOR NECROSIS FACTOR RECEPTOR SUPERFAMILY MEMBER 5"/>
    <property type="match status" value="1"/>
</dbReference>
<keyword evidence="9 15" id="KW-1015">Disulfide bond</keyword>
<feature type="domain" description="TNFR-Cys" evidence="18">
    <location>
        <begin position="22"/>
        <end position="56"/>
    </location>
</feature>
<reference evidence="19 20" key="1">
    <citation type="journal article" date="2011" name="Proc. Natl. Acad. Sci. U.S.A.">
        <title>Genetic diversity and population structure of the endangered marsupial Sarcophilus harrisii (Tasmanian devil).</title>
        <authorList>
            <person name="Miller W."/>
            <person name="Hayes V.M."/>
            <person name="Ratan A."/>
            <person name="Petersen D.C."/>
            <person name="Wittekindt N.E."/>
            <person name="Miller J."/>
            <person name="Walenz B."/>
            <person name="Knight J."/>
            <person name="Qi J."/>
            <person name="Zhao F."/>
            <person name="Wang Q."/>
            <person name="Bedoya-Reina O.C."/>
            <person name="Katiyar N."/>
            <person name="Tomsho L.P."/>
            <person name="Kasson L.M."/>
            <person name="Hardie R.A."/>
            <person name="Woodbridge P."/>
            <person name="Tindall E.A."/>
            <person name="Bertelsen M.F."/>
            <person name="Dixon D."/>
            <person name="Pyecroft S."/>
            <person name="Helgen K.M."/>
            <person name="Lesk A.M."/>
            <person name="Pringle T.H."/>
            <person name="Patterson N."/>
            <person name="Zhang Y."/>
            <person name="Kreiss A."/>
            <person name="Woods G.M."/>
            <person name="Jones M.E."/>
            <person name="Schuster S.C."/>
        </authorList>
    </citation>
    <scope>NUCLEOTIDE SEQUENCE [LARGE SCALE GENOMIC DNA]</scope>
</reference>
<feature type="domain" description="TNFR-Cys" evidence="18">
    <location>
        <begin position="101"/>
        <end position="140"/>
    </location>
</feature>
<dbReference type="GO" id="GO:0051094">
    <property type="term" value="P:positive regulation of developmental process"/>
    <property type="evidence" value="ECO:0007669"/>
    <property type="project" value="UniProtKB-ARBA"/>
</dbReference>